<evidence type="ECO:0008006" key="11">
    <source>
        <dbReference type="Google" id="ProtNLM"/>
    </source>
</evidence>
<evidence type="ECO:0000256" key="1">
    <source>
        <dbReference type="ARBA" id="ARBA00008742"/>
    </source>
</evidence>
<evidence type="ECO:0000256" key="3">
    <source>
        <dbReference type="ARBA" id="ARBA00023127"/>
    </source>
</evidence>
<evidence type="ECO:0000256" key="2">
    <source>
        <dbReference type="ARBA" id="ARBA00022618"/>
    </source>
</evidence>
<dbReference type="InterPro" id="IPR006671">
    <property type="entry name" value="Cyclin_N"/>
</dbReference>
<dbReference type="CDD" id="cd20559">
    <property type="entry name" value="CYCLIN_ScCLN_like"/>
    <property type="match status" value="1"/>
</dbReference>
<dbReference type="PANTHER" id="PTHR10177">
    <property type="entry name" value="CYCLINS"/>
    <property type="match status" value="1"/>
</dbReference>
<dbReference type="InterPro" id="IPR048258">
    <property type="entry name" value="Cyclins_cyclin-box"/>
</dbReference>
<organism evidence="9 10">
    <name type="scientific">Penicillium olsonii</name>
    <dbReference type="NCBI Taxonomy" id="99116"/>
    <lineage>
        <taxon>Eukaryota</taxon>
        <taxon>Fungi</taxon>
        <taxon>Dikarya</taxon>
        <taxon>Ascomycota</taxon>
        <taxon>Pezizomycotina</taxon>
        <taxon>Eurotiomycetes</taxon>
        <taxon>Eurotiomycetidae</taxon>
        <taxon>Eurotiales</taxon>
        <taxon>Aspergillaceae</taxon>
        <taxon>Penicillium</taxon>
    </lineage>
</organism>
<feature type="domain" description="Cyclin-like" evidence="7">
    <location>
        <begin position="196"/>
        <end position="277"/>
    </location>
</feature>
<dbReference type="SUPFAM" id="SSF47954">
    <property type="entry name" value="Cyclin-like"/>
    <property type="match status" value="2"/>
</dbReference>
<dbReference type="GO" id="GO:0016538">
    <property type="term" value="F:cyclin-dependent protein serine/threonine kinase regulator activity"/>
    <property type="evidence" value="ECO:0007669"/>
    <property type="project" value="UniProtKB-ARBA"/>
</dbReference>
<dbReference type="OrthoDB" id="5590282at2759"/>
<dbReference type="FunFam" id="1.10.472.10:FF:000010">
    <property type="entry name" value="G1/S-specific cyclin Cln1"/>
    <property type="match status" value="1"/>
</dbReference>
<dbReference type="InterPro" id="IPR039361">
    <property type="entry name" value="Cyclin"/>
</dbReference>
<dbReference type="GO" id="GO:0051726">
    <property type="term" value="P:regulation of cell cycle"/>
    <property type="evidence" value="ECO:0007669"/>
    <property type="project" value="UniProtKB-ARBA"/>
</dbReference>
<dbReference type="EMBL" id="CAJVOS010000024">
    <property type="protein sequence ID" value="CAG8103255.1"/>
    <property type="molecule type" value="Genomic_DNA"/>
</dbReference>
<evidence type="ECO:0000259" key="8">
    <source>
        <dbReference type="SMART" id="SM01332"/>
    </source>
</evidence>
<dbReference type="GO" id="GO:0051301">
    <property type="term" value="P:cell division"/>
    <property type="evidence" value="ECO:0007669"/>
    <property type="project" value="UniProtKB-KW"/>
</dbReference>
<comment type="caution">
    <text evidence="9">The sequence shown here is derived from an EMBL/GenBank/DDBJ whole genome shotgun (WGS) entry which is preliminary data.</text>
</comment>
<keyword evidence="10" id="KW-1185">Reference proteome</keyword>
<reference evidence="9" key="1">
    <citation type="submission" date="2021-07" db="EMBL/GenBank/DDBJ databases">
        <authorList>
            <person name="Branca A.L. A."/>
        </authorList>
    </citation>
    <scope>NUCLEOTIDE SEQUENCE</scope>
</reference>
<feature type="domain" description="Cyclin-like" evidence="7">
    <location>
        <begin position="97"/>
        <end position="183"/>
    </location>
</feature>
<keyword evidence="4" id="KW-0131">Cell cycle</keyword>
<sequence>MDYHRNYRPCSTFFVEDEYGMDTRMRQERQAKEEHQKLVSRERQRAMAEELSHITSDELRDDVLAHMMEMDSQTLPDVESIDIQTEIQWFMRPYLLDFLIEAHTAFQLLPSTLFLAINLLDRYCSKRVVYKRHYQLVGCAALLIAAKYNDKKDRVPTIKELKSMCCSLYDDDMFTQMEWHVLQTLGWTIGHPTVDAFLQHALLDDVYDDPEEEHMALYILEIALFHRDFVAKPSCELARAALALARCILNRPQPRHTHWASQYDSMTLVALSQQLHQPSTVVSRKYASAHYSRVSKIMEHFLNRQASLASYARCTPPVETPVESRPYNGEMGLATPQKSSQLTAIPHGYLTPPITPENEALVHAHSHAQSHLGNHDTTRGIPTVNGCSPSPAPSAEMQYMNSEAYQQEAMYMAQQAALQHFPVAPTHMAMDQTY</sequence>
<gene>
    <name evidence="9" type="ORF">POLS_LOCUS4737</name>
</gene>
<evidence type="ECO:0000313" key="10">
    <source>
        <dbReference type="Proteomes" id="UP001153618"/>
    </source>
</evidence>
<dbReference type="InterPro" id="IPR013763">
    <property type="entry name" value="Cyclin-like_dom"/>
</dbReference>
<dbReference type="GO" id="GO:0044843">
    <property type="term" value="P:cell cycle G1/S phase transition"/>
    <property type="evidence" value="ECO:0007669"/>
    <property type="project" value="UniProtKB-ARBA"/>
</dbReference>
<dbReference type="AlphaFoldDB" id="A0A9W4HRU5"/>
<proteinExistence type="inferred from homology"/>
<dbReference type="Pfam" id="PF02984">
    <property type="entry name" value="Cyclin_C"/>
    <property type="match status" value="1"/>
</dbReference>
<protein>
    <recommendedName>
        <fullName evidence="11">Cyclin N-terminal domain-containing protein</fullName>
    </recommendedName>
</protein>
<name>A0A9W4HRU5_PENOL</name>
<feature type="domain" description="Cyclin C-terminal" evidence="8">
    <location>
        <begin position="192"/>
        <end position="300"/>
    </location>
</feature>
<dbReference type="SMART" id="SM01332">
    <property type="entry name" value="Cyclin_C"/>
    <property type="match status" value="1"/>
</dbReference>
<keyword evidence="2" id="KW-0132">Cell division</keyword>
<dbReference type="InterPro" id="IPR036915">
    <property type="entry name" value="Cyclin-like_sf"/>
</dbReference>
<dbReference type="FunFam" id="1.10.472.10:FF:000065">
    <property type="entry name" value="G1/S-specific cyclin Cln1"/>
    <property type="match status" value="1"/>
</dbReference>
<dbReference type="InterPro" id="IPR004367">
    <property type="entry name" value="Cyclin_C-dom"/>
</dbReference>
<dbReference type="Gene3D" id="1.10.472.10">
    <property type="entry name" value="Cyclin-like"/>
    <property type="match status" value="2"/>
</dbReference>
<evidence type="ECO:0000256" key="6">
    <source>
        <dbReference type="SAM" id="MobiDB-lite"/>
    </source>
</evidence>
<dbReference type="Pfam" id="PF00134">
    <property type="entry name" value="Cyclin_N"/>
    <property type="match status" value="1"/>
</dbReference>
<keyword evidence="3 5" id="KW-0195">Cyclin</keyword>
<accession>A0A9W4HRU5</accession>
<dbReference type="Proteomes" id="UP001153618">
    <property type="component" value="Unassembled WGS sequence"/>
</dbReference>
<feature type="region of interest" description="Disordered" evidence="6">
    <location>
        <begin position="371"/>
        <end position="393"/>
    </location>
</feature>
<evidence type="ECO:0000256" key="4">
    <source>
        <dbReference type="ARBA" id="ARBA00023306"/>
    </source>
</evidence>
<comment type="similarity">
    <text evidence="1 5">Belongs to the cyclin family.</text>
</comment>
<dbReference type="PROSITE" id="PS00292">
    <property type="entry name" value="CYCLINS"/>
    <property type="match status" value="1"/>
</dbReference>
<evidence type="ECO:0000313" key="9">
    <source>
        <dbReference type="EMBL" id="CAG8103255.1"/>
    </source>
</evidence>
<dbReference type="SMART" id="SM00385">
    <property type="entry name" value="CYCLIN"/>
    <property type="match status" value="2"/>
</dbReference>
<evidence type="ECO:0000256" key="5">
    <source>
        <dbReference type="RuleBase" id="RU000383"/>
    </source>
</evidence>
<evidence type="ECO:0000259" key="7">
    <source>
        <dbReference type="SMART" id="SM00385"/>
    </source>
</evidence>